<proteinExistence type="predicted"/>
<feature type="region of interest" description="Disordered" evidence="1">
    <location>
        <begin position="945"/>
        <end position="979"/>
    </location>
</feature>
<protein>
    <submittedName>
        <fullName evidence="3">Uncharacterized protein</fullName>
    </submittedName>
</protein>
<feature type="chain" id="PRO_5034167091" evidence="2">
    <location>
        <begin position="20"/>
        <end position="1108"/>
    </location>
</feature>
<gene>
    <name evidence="3" type="ORF">G7Y89_g10378</name>
</gene>
<feature type="compositionally biased region" description="Low complexity" evidence="1">
    <location>
        <begin position="945"/>
        <end position="977"/>
    </location>
</feature>
<sequence length="1108" mass="115682">MRFLSIFLLFLPCVLVCDASQVKHQRQAFSDASGLPKSSNTSGAPFGNATSTLVPVSSSTSTPFGTGLSTTISVPLSTRPTLALPTTSSTGLSTNDTTISVSLGTTSSISSSIGTGATDNSTSTAAPSSSTSNSASSSSPTETLSSTSSSTVGTTVNSNSTSSATESSGTTSSAAASGSSSTSSLPGTGVLPFPTTSSSPSSSTSGNSAVPFSFSGTWSASSTASPVAFTWFDIPTTTISDTAATSEAVFLGGLFFALQANRQWITDATLRSQYIDDVKKTKDEVIALWNSLSVQPPADPECSNTKKKRNLMSEKKLRSLLRERSLISGLTDLIGDVAKLISCAVNVVTNLVDAVEAEIPTISVIETLTDTLADIANDLENEDDPTSTESQPSSTEQSSLSSSSSSSSSSCTGSTAIPVCTETISLSTSFISGGTSSFMVATITSTACTTTTIAGCTSAGTTATTTTSSSGPTCTNFQVPTEDDPEEDGTDLDPNDLKIRSVAGRIKLEARARAGPTSFGSCPVPDGFAKITFPGIPTVNQVFKIEGSTKPTDQPLLNGIARYYDRNVKCDGTTNVQKRDSSSLDATSIKGYSMDHAWELKFLLEFFKTITPPVSSSVFTDCNNFNEVFFPAPCNNIMQTLYNQVATNTDSANGNQIEFVAMLKDLNNKKGVIFKANEFTNSNWKAKNLPAGNINAWIVVLQDVGIAMAICQDSNVVPLFDKTNLRIYNAFQGIDQLVATKKIALKNTAFSFADTYQTWINAFLTQQAGATWTFIQQLMTDTQTAITALADSDPTKANLQTWLDNFKNGAFGQESHYSFSFNTNLASAGGSALAFKRSIFARQVSCPLQSGSSSSIVISTTEPISSASISATGKLQPSSISTTTPILPTTISTNSTDSTSLQPISTLVSTMKPSSTPPISTIPSTIKPSSSTPISIIPSTIKPPSSIPISSIQPSTSTPATSIQLPSTSSAPVSAPTVVPPGPRQVCTPHSDGNIAFTRAQGIDAINRGCGTGLFSRPLPVVGQTYDFAIFEGSVNVTGTIGLSLAGQTGCNAQTTNLLSFTDCQSYFTQAMDNCDTNTVTAKYGAKPLTLNTANGCLDINFYGTVRH</sequence>
<keyword evidence="4" id="KW-1185">Reference proteome</keyword>
<dbReference type="AlphaFoldDB" id="A0A8H4RFP2"/>
<feature type="region of interest" description="Disordered" evidence="1">
    <location>
        <begin position="110"/>
        <end position="206"/>
    </location>
</feature>
<feature type="compositionally biased region" description="Low complexity" evidence="1">
    <location>
        <begin position="110"/>
        <end position="205"/>
    </location>
</feature>
<dbReference type="EMBL" id="JAAMPI010000913">
    <property type="protein sequence ID" value="KAF4627771.1"/>
    <property type="molecule type" value="Genomic_DNA"/>
</dbReference>
<feature type="region of interest" description="Disordered" evidence="1">
    <location>
        <begin position="909"/>
        <end position="933"/>
    </location>
</feature>
<accession>A0A8H4RFP2</accession>
<keyword evidence="2" id="KW-0732">Signal</keyword>
<dbReference type="Proteomes" id="UP000566819">
    <property type="component" value="Unassembled WGS sequence"/>
</dbReference>
<name>A0A8H4RFP2_9HELO</name>
<comment type="caution">
    <text evidence="3">The sequence shown here is derived from an EMBL/GenBank/DDBJ whole genome shotgun (WGS) entry which is preliminary data.</text>
</comment>
<feature type="signal peptide" evidence="2">
    <location>
        <begin position="1"/>
        <end position="19"/>
    </location>
</feature>
<reference evidence="3 4" key="1">
    <citation type="submission" date="2020-03" db="EMBL/GenBank/DDBJ databases">
        <title>Draft Genome Sequence of Cudoniella acicularis.</title>
        <authorList>
            <person name="Buettner E."/>
            <person name="Kellner H."/>
        </authorList>
    </citation>
    <scope>NUCLEOTIDE SEQUENCE [LARGE SCALE GENOMIC DNA]</scope>
    <source>
        <strain evidence="3 4">DSM 108380</strain>
    </source>
</reference>
<feature type="compositionally biased region" description="Low complexity" evidence="1">
    <location>
        <begin position="462"/>
        <end position="475"/>
    </location>
</feature>
<evidence type="ECO:0000256" key="2">
    <source>
        <dbReference type="SAM" id="SignalP"/>
    </source>
</evidence>
<feature type="region of interest" description="Disordered" evidence="1">
    <location>
        <begin position="462"/>
        <end position="493"/>
    </location>
</feature>
<evidence type="ECO:0000256" key="1">
    <source>
        <dbReference type="SAM" id="MobiDB-lite"/>
    </source>
</evidence>
<dbReference type="OrthoDB" id="3257981at2759"/>
<organism evidence="3 4">
    <name type="scientific">Cudoniella acicularis</name>
    <dbReference type="NCBI Taxonomy" id="354080"/>
    <lineage>
        <taxon>Eukaryota</taxon>
        <taxon>Fungi</taxon>
        <taxon>Dikarya</taxon>
        <taxon>Ascomycota</taxon>
        <taxon>Pezizomycotina</taxon>
        <taxon>Leotiomycetes</taxon>
        <taxon>Helotiales</taxon>
        <taxon>Tricladiaceae</taxon>
        <taxon>Cudoniella</taxon>
    </lineage>
</organism>
<feature type="region of interest" description="Disordered" evidence="1">
    <location>
        <begin position="379"/>
        <end position="411"/>
    </location>
</feature>
<evidence type="ECO:0000313" key="4">
    <source>
        <dbReference type="Proteomes" id="UP000566819"/>
    </source>
</evidence>
<evidence type="ECO:0000313" key="3">
    <source>
        <dbReference type="EMBL" id="KAF4627771.1"/>
    </source>
</evidence>
<feature type="compositionally biased region" description="Low complexity" evidence="1">
    <location>
        <begin position="387"/>
        <end position="411"/>
    </location>
</feature>
<feature type="compositionally biased region" description="Acidic residues" evidence="1">
    <location>
        <begin position="481"/>
        <end position="493"/>
    </location>
</feature>